<dbReference type="Proteomes" id="UP000237381">
    <property type="component" value="Unassembled WGS sequence"/>
</dbReference>
<dbReference type="GO" id="GO:0015990">
    <property type="term" value="P:electron transport coupled proton transport"/>
    <property type="evidence" value="ECO:0007669"/>
    <property type="project" value="InterPro"/>
</dbReference>
<evidence type="ECO:0000313" key="19">
    <source>
        <dbReference type="Proteomes" id="UP000237381"/>
    </source>
</evidence>
<dbReference type="GO" id="GO:0015078">
    <property type="term" value="F:proton transmembrane transporter activity"/>
    <property type="evidence" value="ECO:0007669"/>
    <property type="project" value="TreeGrafter"/>
</dbReference>
<protein>
    <recommendedName>
        <fullName evidence="4">Cytochrome bo(3) ubiquinol oxidase subunit 4</fullName>
    </recommendedName>
    <alternativeName>
        <fullName evidence="16">Cytochrome o ubiquinol oxidase subunit 4</fullName>
    </alternativeName>
    <alternativeName>
        <fullName evidence="13">Oxidase bo(3) subunit 4</fullName>
    </alternativeName>
    <alternativeName>
        <fullName evidence="14">Ubiquinol oxidase polypeptide IV</fullName>
    </alternativeName>
    <alternativeName>
        <fullName evidence="15">Ubiquinol oxidase subunit 4</fullName>
    </alternativeName>
</protein>
<evidence type="ECO:0000256" key="5">
    <source>
        <dbReference type="ARBA" id="ARBA00022448"/>
    </source>
</evidence>
<dbReference type="RefSeq" id="WP_103703607.1">
    <property type="nucleotide sequence ID" value="NZ_PQGA01000002.1"/>
</dbReference>
<feature type="transmembrane region" description="Helical" evidence="17">
    <location>
        <begin position="51"/>
        <end position="70"/>
    </location>
</feature>
<keyword evidence="7 17" id="KW-0812">Transmembrane</keyword>
<evidence type="ECO:0000256" key="1">
    <source>
        <dbReference type="ARBA" id="ARBA00004651"/>
    </source>
</evidence>
<dbReference type="InterPro" id="IPR050968">
    <property type="entry name" value="Cytochrome_c_oxidase_bac_sub4"/>
</dbReference>
<evidence type="ECO:0000256" key="8">
    <source>
        <dbReference type="ARBA" id="ARBA00022982"/>
    </source>
</evidence>
<keyword evidence="19" id="KW-1185">Reference proteome</keyword>
<dbReference type="EMBL" id="PQGA01000002">
    <property type="protein sequence ID" value="POR55108.1"/>
    <property type="molecule type" value="Genomic_DNA"/>
</dbReference>
<dbReference type="GO" id="GO:0009319">
    <property type="term" value="C:cytochrome o ubiquinol oxidase complex"/>
    <property type="evidence" value="ECO:0007669"/>
    <property type="project" value="TreeGrafter"/>
</dbReference>
<evidence type="ECO:0000256" key="6">
    <source>
        <dbReference type="ARBA" id="ARBA00022475"/>
    </source>
</evidence>
<keyword evidence="9 17" id="KW-1133">Transmembrane helix</keyword>
<comment type="similarity">
    <text evidence="2">Belongs to the cytochrome c oxidase bacterial subunit 4 family.</text>
</comment>
<evidence type="ECO:0000256" key="16">
    <source>
        <dbReference type="ARBA" id="ARBA00032185"/>
    </source>
</evidence>
<keyword evidence="5" id="KW-0813">Transport</keyword>
<comment type="caution">
    <text evidence="18">The sequence shown here is derived from an EMBL/GenBank/DDBJ whole genome shotgun (WGS) entry which is preliminary data.</text>
</comment>
<evidence type="ECO:0000256" key="11">
    <source>
        <dbReference type="ARBA" id="ARBA00023136"/>
    </source>
</evidence>
<comment type="subunit">
    <text evidence="3">Heterooctamer of two A chains, two B chains, two C chains and two D chains.</text>
</comment>
<reference evidence="18 19" key="1">
    <citation type="submission" date="2018-01" db="EMBL/GenBank/DDBJ databases">
        <title>Genomic Encyclopedia of Type Strains, Phase III (KMG-III): the genomes of soil and plant-associated and newly described type strains.</title>
        <authorList>
            <person name="Whitman W."/>
        </authorList>
    </citation>
    <scope>NUCLEOTIDE SEQUENCE [LARGE SCALE GENOMIC DNA]</scope>
    <source>
        <strain evidence="18 19">JCM 18070</strain>
    </source>
</reference>
<evidence type="ECO:0000313" key="18">
    <source>
        <dbReference type="EMBL" id="POR55108.1"/>
    </source>
</evidence>
<evidence type="ECO:0000256" key="13">
    <source>
        <dbReference type="ARBA" id="ARBA00030071"/>
    </source>
</evidence>
<proteinExistence type="inferred from homology"/>
<keyword evidence="8" id="KW-0249">Electron transport</keyword>
<keyword evidence="10" id="KW-0560">Oxidoreductase</keyword>
<evidence type="ECO:0000256" key="12">
    <source>
        <dbReference type="ARBA" id="ARBA00025694"/>
    </source>
</evidence>
<dbReference type="AlphaFoldDB" id="A0A2S4MK28"/>
<evidence type="ECO:0000256" key="15">
    <source>
        <dbReference type="ARBA" id="ARBA00031887"/>
    </source>
</evidence>
<dbReference type="InterPro" id="IPR005171">
    <property type="entry name" value="Cyt_c_oxidase_su4_prok"/>
</dbReference>
<dbReference type="GO" id="GO:0005886">
    <property type="term" value="C:plasma membrane"/>
    <property type="evidence" value="ECO:0007669"/>
    <property type="project" value="UniProtKB-SubCell"/>
</dbReference>
<evidence type="ECO:0000256" key="3">
    <source>
        <dbReference type="ARBA" id="ARBA00011700"/>
    </source>
</evidence>
<name>A0A2S4MK28_9BURK</name>
<sequence>MSHSHVSHPASHDDAHGSFKGYMIGTVLSLVLTLASFGVVMFHVIPPAQGLTAIVVLCVAQLVVQLAYFLHIGTARSQRANTGIFICTGFLIAVIVGLSLWVMHNANVNMMPSQISVERAMAHD</sequence>
<keyword evidence="11 17" id="KW-0472">Membrane</keyword>
<organism evidence="18 19">
    <name type="scientific">Paraburkholderia eburnea</name>
    <dbReference type="NCBI Taxonomy" id="1189126"/>
    <lineage>
        <taxon>Bacteria</taxon>
        <taxon>Pseudomonadati</taxon>
        <taxon>Pseudomonadota</taxon>
        <taxon>Betaproteobacteria</taxon>
        <taxon>Burkholderiales</taxon>
        <taxon>Burkholderiaceae</taxon>
        <taxon>Paraburkholderia</taxon>
    </lineage>
</organism>
<evidence type="ECO:0000256" key="4">
    <source>
        <dbReference type="ARBA" id="ARBA00014689"/>
    </source>
</evidence>
<evidence type="ECO:0000256" key="17">
    <source>
        <dbReference type="SAM" id="Phobius"/>
    </source>
</evidence>
<evidence type="ECO:0000256" key="14">
    <source>
        <dbReference type="ARBA" id="ARBA00030211"/>
    </source>
</evidence>
<dbReference type="OrthoDB" id="2375888at2"/>
<evidence type="ECO:0000256" key="7">
    <source>
        <dbReference type="ARBA" id="ARBA00022692"/>
    </source>
</evidence>
<feature type="transmembrane region" description="Helical" evidence="17">
    <location>
        <begin position="21"/>
        <end position="45"/>
    </location>
</feature>
<accession>A0A2S4MK28</accession>
<evidence type="ECO:0000256" key="2">
    <source>
        <dbReference type="ARBA" id="ARBA00008079"/>
    </source>
</evidence>
<keyword evidence="6" id="KW-1003">Cell membrane</keyword>
<dbReference type="PANTHER" id="PTHR36835:SF1">
    <property type="entry name" value="CYTOCHROME BO(3) UBIQUINOL OXIDASE SUBUNIT 4"/>
    <property type="match status" value="1"/>
</dbReference>
<evidence type="ECO:0000256" key="9">
    <source>
        <dbReference type="ARBA" id="ARBA00022989"/>
    </source>
</evidence>
<dbReference type="NCBIfam" id="TIGR02847">
    <property type="entry name" value="CyoD"/>
    <property type="match status" value="1"/>
</dbReference>
<dbReference type="GO" id="GO:0009486">
    <property type="term" value="F:cytochrome bo3 ubiquinol oxidase activity"/>
    <property type="evidence" value="ECO:0007669"/>
    <property type="project" value="InterPro"/>
</dbReference>
<feature type="transmembrane region" description="Helical" evidence="17">
    <location>
        <begin position="82"/>
        <end position="103"/>
    </location>
</feature>
<dbReference type="PANTHER" id="PTHR36835">
    <property type="entry name" value="CYTOCHROME BO(3) UBIQUINOL OXIDASE SUBUNIT 4"/>
    <property type="match status" value="1"/>
</dbReference>
<comment type="subcellular location">
    <subcellularLocation>
        <location evidence="1">Cell membrane</location>
        <topology evidence="1">Multi-pass membrane protein</topology>
    </subcellularLocation>
</comment>
<gene>
    <name evidence="18" type="ORF">B0G62_102719</name>
</gene>
<evidence type="ECO:0000256" key="10">
    <source>
        <dbReference type="ARBA" id="ARBA00023002"/>
    </source>
</evidence>
<dbReference type="Pfam" id="PF03626">
    <property type="entry name" value="COX4_pro"/>
    <property type="match status" value="1"/>
</dbReference>
<dbReference type="InterPro" id="IPR014210">
    <property type="entry name" value="Cyt_o_ubiqinol_oxidase_su4"/>
</dbReference>
<comment type="function">
    <text evidence="12">Cytochrome bo(3) ubiquinol terminal oxidase is the component of the aerobic respiratory chain of E.coli that predominates when cells are grown at high aeration. Has proton pump activity across the membrane in addition to electron transfer, pumping 2 protons/electron.</text>
</comment>
<dbReference type="GO" id="GO:0019646">
    <property type="term" value="P:aerobic electron transport chain"/>
    <property type="evidence" value="ECO:0007669"/>
    <property type="project" value="TreeGrafter"/>
</dbReference>